<feature type="transmembrane region" description="Helical" evidence="1">
    <location>
        <begin position="119"/>
        <end position="139"/>
    </location>
</feature>
<organism evidence="2">
    <name type="scientific">Fagus sylvatica</name>
    <name type="common">Beechnut</name>
    <dbReference type="NCBI Taxonomy" id="28930"/>
    <lineage>
        <taxon>Eukaryota</taxon>
        <taxon>Viridiplantae</taxon>
        <taxon>Streptophyta</taxon>
        <taxon>Embryophyta</taxon>
        <taxon>Tracheophyta</taxon>
        <taxon>Spermatophyta</taxon>
        <taxon>Magnoliopsida</taxon>
        <taxon>eudicotyledons</taxon>
        <taxon>Gunneridae</taxon>
        <taxon>Pentapetalae</taxon>
        <taxon>rosids</taxon>
        <taxon>fabids</taxon>
        <taxon>Fagales</taxon>
        <taxon>Fagaceae</taxon>
        <taxon>Fagus</taxon>
    </lineage>
</organism>
<dbReference type="EMBL" id="OIVN01000147">
    <property type="protein sequence ID" value="SPC75194.1"/>
    <property type="molecule type" value="Genomic_DNA"/>
</dbReference>
<evidence type="ECO:0000313" key="2">
    <source>
        <dbReference type="EMBL" id="SPC75194.1"/>
    </source>
</evidence>
<feature type="transmembrane region" description="Helical" evidence="1">
    <location>
        <begin position="96"/>
        <end position="113"/>
    </location>
</feature>
<protein>
    <submittedName>
        <fullName evidence="2">Uncharacterized protein</fullName>
    </submittedName>
</protein>
<proteinExistence type="predicted"/>
<dbReference type="AlphaFoldDB" id="A0A2N9EKT6"/>
<name>A0A2N9EKT6_FAGSY</name>
<keyword evidence="1" id="KW-0812">Transmembrane</keyword>
<feature type="transmembrane region" description="Helical" evidence="1">
    <location>
        <begin position="298"/>
        <end position="321"/>
    </location>
</feature>
<evidence type="ECO:0000256" key="1">
    <source>
        <dbReference type="SAM" id="Phobius"/>
    </source>
</evidence>
<gene>
    <name evidence="2" type="ORF">FSB_LOCUS3076</name>
</gene>
<reference evidence="2" key="1">
    <citation type="submission" date="2018-02" db="EMBL/GenBank/DDBJ databases">
        <authorList>
            <person name="Cohen D.B."/>
            <person name="Kent A.D."/>
        </authorList>
    </citation>
    <scope>NUCLEOTIDE SEQUENCE</scope>
</reference>
<sequence length="325" mass="35864">MTPTEEPKRRVRSGGGAVAWRCEIEAWQRGDGGAQACSVNVEVSGVLVGWVVDGVGFDGGALTKLVAACSQGWDMALEILSQLVSVSGWKVRVDPLYFLAVVVLLLFSVTSWLPLDDLLLSSSFLVALSWLSVTLSTILKSFSVVSCLSRLLLELSCCFSVVTRYFSKLFGGFHHSWSLSMVLLISSEHLLVVSRCFLMTPAVFQVVLDCFLPDLLFRTLSRPDLVLRGLYFVIPVVSWCFWPPTPPVLASLTIFWPVQALLCRFIPILAGSGRFFTSAHSCRPVHPGTRLIHVDSDRYMAGFSSVQLLLGWICYLFGVFVSSRL</sequence>
<feature type="transmembrane region" description="Helical" evidence="1">
    <location>
        <begin position="225"/>
        <end position="242"/>
    </location>
</feature>
<keyword evidence="1" id="KW-0472">Membrane</keyword>
<accession>A0A2N9EKT6</accession>
<keyword evidence="1" id="KW-1133">Transmembrane helix</keyword>